<dbReference type="SUPFAM" id="SSF47459">
    <property type="entry name" value="HLH, helix-loop-helix DNA-binding domain"/>
    <property type="match status" value="1"/>
</dbReference>
<dbReference type="SMART" id="SM00353">
    <property type="entry name" value="HLH"/>
    <property type="match status" value="1"/>
</dbReference>
<feature type="region of interest" description="Disordered" evidence="1">
    <location>
        <begin position="35"/>
        <end position="134"/>
    </location>
</feature>
<feature type="compositionally biased region" description="Polar residues" evidence="1">
    <location>
        <begin position="498"/>
        <end position="507"/>
    </location>
</feature>
<dbReference type="InterPro" id="IPR000014">
    <property type="entry name" value="PAS"/>
</dbReference>
<comment type="caution">
    <text evidence="3">The sequence shown here is derived from an EMBL/GenBank/DDBJ whole genome shotgun (WGS) entry which is preliminary data.</text>
</comment>
<name>A0ABD3MPU5_9STRA</name>
<feature type="compositionally biased region" description="Polar residues" evidence="1">
    <location>
        <begin position="439"/>
        <end position="449"/>
    </location>
</feature>
<dbReference type="Gene3D" id="4.10.280.10">
    <property type="entry name" value="Helix-loop-helix DNA-binding domain"/>
    <property type="match status" value="1"/>
</dbReference>
<dbReference type="EMBL" id="JALLAZ020001745">
    <property type="protein sequence ID" value="KAL3765672.1"/>
    <property type="molecule type" value="Genomic_DNA"/>
</dbReference>
<feature type="compositionally biased region" description="Low complexity" evidence="1">
    <location>
        <begin position="289"/>
        <end position="308"/>
    </location>
</feature>
<sequence>MDDEGEAIVAADSPILGDAGIIEADAEIAADAATLNSDAAVGGSVGGGSGERRRVDGGSGGSSSQSCVVAGPDAGGGVDRRPSRPHHHRKRALSAANSSSSGSMAAAVATGRASSGRSDRGGHPPSGGGSLMNSSICGGAEHSIVSFGLNFNFDSTSSPSNSDDGKGCGGEGSNSDDDNNNNGGRDDNRNANGDSLGGASGAVKASGEDERKKKKKKSSHHKHHRRGGSGGDESSRAHGTENENLAPARDDGENNEDGNTTTKKERTTASVRFPPEATDAACARRTSDVEGSSTSSGSDSSMNDVNGGNASGGSNSGNDGSSGGKSTVSSLTTSSNQEWMAAQNEGGGAGMPTSAEGQAAAATVVTSEAKSSRSTAQVSWDKGVEGGKDVTSKTKDATSVKKRKKTTGGTTIENAKTDGGNEEDDGYKTDEEWGGSGWPSHQDSGTNNVLPGRGPLATHKGSSSLLKANNNMSSKNKSQSGSSEGPPMKQARFRMDHQNLSSLSGSDSAVVPIGTASSGGGKTLDLPDSSPAALTLSSNPSSTPRSSSAHAESALNSRPAHRGGTAVEPTKRKERNAREKERSCRIARQIDDLRALLSRGGVTVSKTTKSSVLAEAASYISVLQQQQSQWEMERQTLMQQMQQLGVIANPAVGQLNLLQKEIPINPLDAGVYPMAAQQPVAFPQQMSPGVQRGFIGQCSTLPMNPPPPEQAPPQTAVNAVNQNDYKFVFNNSSVGMAIASLGGAFIDCNSVFCHLSEYTKEEVCAMTIFNMTSRQDLQHAFDLISQMITPTLDGSDKGEEKPSIVLRGAMKNRSDLGLSISLIKGDHGIAKCFSVTLVRILSVESTKQDTVSIEMELPQVSVKQQNNVGFGAGPAYTAG</sequence>
<feature type="compositionally biased region" description="Polar residues" evidence="1">
    <location>
        <begin position="152"/>
        <end position="162"/>
    </location>
</feature>
<protein>
    <recommendedName>
        <fullName evidence="2">BHLH domain-containing protein</fullName>
    </recommendedName>
</protein>
<evidence type="ECO:0000313" key="4">
    <source>
        <dbReference type="Proteomes" id="UP001530315"/>
    </source>
</evidence>
<feature type="compositionally biased region" description="Low complexity" evidence="1">
    <location>
        <begin position="462"/>
        <end position="483"/>
    </location>
</feature>
<feature type="compositionally biased region" description="Basic residues" evidence="1">
    <location>
        <begin position="212"/>
        <end position="227"/>
    </location>
</feature>
<dbReference type="NCBIfam" id="TIGR00229">
    <property type="entry name" value="sensory_box"/>
    <property type="match status" value="1"/>
</dbReference>
<feature type="compositionally biased region" description="Polar residues" evidence="1">
    <location>
        <begin position="364"/>
        <end position="378"/>
    </location>
</feature>
<organism evidence="3 4">
    <name type="scientific">Stephanodiscus triporus</name>
    <dbReference type="NCBI Taxonomy" id="2934178"/>
    <lineage>
        <taxon>Eukaryota</taxon>
        <taxon>Sar</taxon>
        <taxon>Stramenopiles</taxon>
        <taxon>Ochrophyta</taxon>
        <taxon>Bacillariophyta</taxon>
        <taxon>Coscinodiscophyceae</taxon>
        <taxon>Thalassiosirophycidae</taxon>
        <taxon>Stephanodiscales</taxon>
        <taxon>Stephanodiscaceae</taxon>
        <taxon>Stephanodiscus</taxon>
    </lineage>
</organism>
<dbReference type="InterPro" id="IPR045239">
    <property type="entry name" value="bHLH95_bHLH"/>
</dbReference>
<dbReference type="PROSITE" id="PS50888">
    <property type="entry name" value="BHLH"/>
    <property type="match status" value="1"/>
</dbReference>
<feature type="compositionally biased region" description="Polar residues" evidence="1">
    <location>
        <begin position="325"/>
        <end position="338"/>
    </location>
</feature>
<evidence type="ECO:0000259" key="2">
    <source>
        <dbReference type="PROSITE" id="PS50888"/>
    </source>
</evidence>
<feature type="compositionally biased region" description="Gly residues" evidence="1">
    <location>
        <begin position="309"/>
        <end position="323"/>
    </location>
</feature>
<dbReference type="Gene3D" id="3.30.450.20">
    <property type="entry name" value="PAS domain"/>
    <property type="match status" value="1"/>
</dbReference>
<feature type="region of interest" description="Disordered" evidence="1">
    <location>
        <begin position="152"/>
        <end position="583"/>
    </location>
</feature>
<accession>A0ABD3MPU5</accession>
<dbReference type="InterPro" id="IPR011598">
    <property type="entry name" value="bHLH_dom"/>
</dbReference>
<feature type="compositionally biased region" description="Basic and acidic residues" evidence="1">
    <location>
        <begin position="382"/>
        <end position="399"/>
    </location>
</feature>
<dbReference type="Proteomes" id="UP001530315">
    <property type="component" value="Unassembled WGS sequence"/>
</dbReference>
<dbReference type="CDD" id="cd00130">
    <property type="entry name" value="PAS"/>
    <property type="match status" value="1"/>
</dbReference>
<dbReference type="CDD" id="cd11393">
    <property type="entry name" value="bHLH_AtbHLH_like"/>
    <property type="match status" value="1"/>
</dbReference>
<reference evidence="3 4" key="1">
    <citation type="submission" date="2024-10" db="EMBL/GenBank/DDBJ databases">
        <title>Updated reference genomes for cyclostephanoid diatoms.</title>
        <authorList>
            <person name="Roberts W.R."/>
            <person name="Alverson A.J."/>
        </authorList>
    </citation>
    <scope>NUCLEOTIDE SEQUENCE [LARGE SCALE GENOMIC DNA]</scope>
    <source>
        <strain evidence="3 4">AJA276-08</strain>
    </source>
</reference>
<dbReference type="Pfam" id="PF00010">
    <property type="entry name" value="HLH"/>
    <property type="match status" value="1"/>
</dbReference>
<feature type="compositionally biased region" description="Low complexity" evidence="1">
    <location>
        <begin position="93"/>
        <end position="116"/>
    </location>
</feature>
<feature type="compositionally biased region" description="Low complexity" evidence="1">
    <location>
        <begin position="62"/>
        <end position="72"/>
    </location>
</feature>
<evidence type="ECO:0000256" key="1">
    <source>
        <dbReference type="SAM" id="MobiDB-lite"/>
    </source>
</evidence>
<dbReference type="SMART" id="SM00091">
    <property type="entry name" value="PAS"/>
    <property type="match status" value="1"/>
</dbReference>
<proteinExistence type="predicted"/>
<dbReference type="AlphaFoldDB" id="A0ABD3MPU5"/>
<evidence type="ECO:0000313" key="3">
    <source>
        <dbReference type="EMBL" id="KAL3765672.1"/>
    </source>
</evidence>
<feature type="compositionally biased region" description="Low complexity" evidence="1">
    <location>
        <begin position="529"/>
        <end position="549"/>
    </location>
</feature>
<gene>
    <name evidence="3" type="ORF">ACHAW5_006352</name>
</gene>
<dbReference type="InterPro" id="IPR036638">
    <property type="entry name" value="HLH_DNA-bd_sf"/>
</dbReference>
<dbReference type="SUPFAM" id="SSF55785">
    <property type="entry name" value="PYP-like sensor domain (PAS domain)"/>
    <property type="match status" value="1"/>
</dbReference>
<dbReference type="InterPro" id="IPR035965">
    <property type="entry name" value="PAS-like_dom_sf"/>
</dbReference>
<feature type="domain" description="BHLH" evidence="2">
    <location>
        <begin position="570"/>
        <end position="623"/>
    </location>
</feature>
<keyword evidence="4" id="KW-1185">Reference proteome</keyword>
<feature type="compositionally biased region" description="Basic residues" evidence="1">
    <location>
        <begin position="83"/>
        <end position="92"/>
    </location>
</feature>